<feature type="region of interest" description="Disordered" evidence="1">
    <location>
        <begin position="1"/>
        <end position="30"/>
    </location>
</feature>
<dbReference type="HOGENOM" id="CLU_2122785_0_0_1"/>
<evidence type="ECO:0000313" key="3">
    <source>
        <dbReference type="Proteomes" id="UP000014074"/>
    </source>
</evidence>
<dbReference type="RefSeq" id="XP_007919406.1">
    <property type="nucleotide sequence ID" value="XM_007921215.1"/>
</dbReference>
<accession>R8B983</accession>
<organism evidence="2 3">
    <name type="scientific">Phaeoacremonium minimum (strain UCR-PA7)</name>
    <name type="common">Esca disease fungus</name>
    <name type="synonym">Togninia minima</name>
    <dbReference type="NCBI Taxonomy" id="1286976"/>
    <lineage>
        <taxon>Eukaryota</taxon>
        <taxon>Fungi</taxon>
        <taxon>Dikarya</taxon>
        <taxon>Ascomycota</taxon>
        <taxon>Pezizomycotina</taxon>
        <taxon>Sordariomycetes</taxon>
        <taxon>Sordariomycetidae</taxon>
        <taxon>Togniniales</taxon>
        <taxon>Togniniaceae</taxon>
        <taxon>Phaeoacremonium</taxon>
    </lineage>
</organism>
<evidence type="ECO:0000256" key="1">
    <source>
        <dbReference type="SAM" id="MobiDB-lite"/>
    </source>
</evidence>
<dbReference type="AlphaFoldDB" id="R8B983"/>
<dbReference type="Proteomes" id="UP000014074">
    <property type="component" value="Unassembled WGS sequence"/>
</dbReference>
<proteinExistence type="predicted"/>
<reference evidence="3" key="1">
    <citation type="journal article" date="2013" name="Genome Announc.">
        <title>Draft genome sequence of the ascomycete Phaeoacremonium aleophilum strain UCR-PA7, a causal agent of the esca disease complex in grapevines.</title>
        <authorList>
            <person name="Blanco-Ulate B."/>
            <person name="Rolshausen P."/>
            <person name="Cantu D."/>
        </authorList>
    </citation>
    <scope>NUCLEOTIDE SEQUENCE [LARGE SCALE GENOMIC DNA]</scope>
    <source>
        <strain evidence="3">UCR-PA7</strain>
    </source>
</reference>
<sequence>MHGEYYEGYMLPSDIGNGPKPRKSHKPVANKDAMASMTTLVGDDDGVLKKLDSSEKPSATKSSNFLKQLMKKGQSKDAPEHTSSHKAPKTHSQAPLREPRMPSWESMAVYASLK</sequence>
<evidence type="ECO:0000313" key="2">
    <source>
        <dbReference type="EMBL" id="EON95846.1"/>
    </source>
</evidence>
<keyword evidence="3" id="KW-1185">Reference proteome</keyword>
<feature type="compositionally biased region" description="Polar residues" evidence="1">
    <location>
        <begin position="56"/>
        <end position="66"/>
    </location>
</feature>
<name>R8B983_PHAM7</name>
<protein>
    <submittedName>
        <fullName evidence="2">Uncharacterized protein</fullName>
    </submittedName>
</protein>
<dbReference type="EMBL" id="KB933372">
    <property type="protein sequence ID" value="EON95846.1"/>
    <property type="molecule type" value="Genomic_DNA"/>
</dbReference>
<dbReference type="KEGG" id="tmn:UCRPA7_8704"/>
<feature type="region of interest" description="Disordered" evidence="1">
    <location>
        <begin position="48"/>
        <end position="114"/>
    </location>
</feature>
<dbReference type="GeneID" id="19329582"/>
<feature type="compositionally biased region" description="Basic and acidic residues" evidence="1">
    <location>
        <begin position="74"/>
        <end position="83"/>
    </location>
</feature>
<gene>
    <name evidence="2" type="ORF">UCRPA7_8704</name>
</gene>